<gene>
    <name evidence="9" type="ORF">CAUJ_LOCUS8073</name>
</gene>
<evidence type="ECO:0000313" key="10">
    <source>
        <dbReference type="Proteomes" id="UP000835052"/>
    </source>
</evidence>
<evidence type="ECO:0000256" key="2">
    <source>
        <dbReference type="ARBA" id="ARBA00006676"/>
    </source>
</evidence>
<dbReference type="GO" id="GO:0046872">
    <property type="term" value="F:metal ion binding"/>
    <property type="evidence" value="ECO:0007669"/>
    <property type="project" value="UniProtKB-KW"/>
</dbReference>
<evidence type="ECO:0000313" key="9">
    <source>
        <dbReference type="EMBL" id="CAD6192154.1"/>
    </source>
</evidence>
<sequence>MIGQSNCNFKLLPKVELHAHLNGSISLKTIRELLEKQSDRPEEYVLQQPVNMEDFFLLFPLIQELTQKPEALRKATHDVIEEFAEDNVIYLELRTTPKNTPFTNKKQYVEIVLEAIEKSNERLKMLTTLILSIDRKQSVEEAAETVDLAISIDSELIVGVELSGDPKIDGRKMIPELQRARDAGLGVAVHLAEMSQYLEEVPEFLDFRPDRIEICLTSNEMCKTTKSADESHLMYWIESGVPVALCTDDKSVMGCDSSGEYEKAYKALSKRVEEPFQLLRKITTDALKHSFIRKKSNTGKYEKLLASLDFLPL</sequence>
<dbReference type="InterPro" id="IPR001365">
    <property type="entry name" value="A_deaminase_dom"/>
</dbReference>
<dbReference type="GO" id="GO:0046103">
    <property type="term" value="P:inosine biosynthetic process"/>
    <property type="evidence" value="ECO:0007669"/>
    <property type="project" value="TreeGrafter"/>
</dbReference>
<evidence type="ECO:0000256" key="3">
    <source>
        <dbReference type="ARBA" id="ARBA00022723"/>
    </source>
</evidence>
<feature type="domain" description="Adenosine deaminase" evidence="8">
    <location>
        <begin position="13"/>
        <end position="195"/>
    </location>
</feature>
<feature type="domain" description="Adenosine deaminase" evidence="8">
    <location>
        <begin position="210"/>
        <end position="297"/>
    </location>
</feature>
<dbReference type="EMBL" id="CAJGYM010000026">
    <property type="protein sequence ID" value="CAD6192154.1"/>
    <property type="molecule type" value="Genomic_DNA"/>
</dbReference>
<comment type="cofactor">
    <cofactor evidence="1">
        <name>Zn(2+)</name>
        <dbReference type="ChEBI" id="CHEBI:29105"/>
    </cofactor>
</comment>
<evidence type="ECO:0000256" key="5">
    <source>
        <dbReference type="ARBA" id="ARBA00022833"/>
    </source>
</evidence>
<dbReference type="GO" id="GO:0006154">
    <property type="term" value="P:adenosine catabolic process"/>
    <property type="evidence" value="ECO:0007669"/>
    <property type="project" value="TreeGrafter"/>
</dbReference>
<proteinExistence type="inferred from homology"/>
<comment type="caution">
    <text evidence="9">The sequence shown here is derived from an EMBL/GenBank/DDBJ whole genome shotgun (WGS) entry which is preliminary data.</text>
</comment>
<evidence type="ECO:0000256" key="6">
    <source>
        <dbReference type="ARBA" id="ARBA00023080"/>
    </source>
</evidence>
<accession>A0A8S1H9P7</accession>
<keyword evidence="3" id="KW-0479">Metal-binding</keyword>
<keyword evidence="10" id="KW-1185">Reference proteome</keyword>
<evidence type="ECO:0000256" key="1">
    <source>
        <dbReference type="ARBA" id="ARBA00001947"/>
    </source>
</evidence>
<dbReference type="Gene3D" id="3.20.20.140">
    <property type="entry name" value="Metal-dependent hydrolases"/>
    <property type="match status" value="1"/>
</dbReference>
<dbReference type="SUPFAM" id="SSF51556">
    <property type="entry name" value="Metallo-dependent hydrolases"/>
    <property type="match status" value="1"/>
</dbReference>
<comment type="similarity">
    <text evidence="2">Belongs to the metallo-dependent hydrolases superfamily. Adenosine and AMP deaminases family.</text>
</comment>
<dbReference type="OrthoDB" id="272271at2759"/>
<dbReference type="InterPro" id="IPR032466">
    <property type="entry name" value="Metal_Hydrolase"/>
</dbReference>
<keyword evidence="6" id="KW-0546">Nucleotide metabolism</keyword>
<comment type="catalytic activity">
    <reaction evidence="7">
        <text>N(6)-methyl-AMP + H2O + H(+) = IMP + methylamine</text>
        <dbReference type="Rhea" id="RHEA:16001"/>
        <dbReference type="ChEBI" id="CHEBI:15377"/>
        <dbReference type="ChEBI" id="CHEBI:15378"/>
        <dbReference type="ChEBI" id="CHEBI:58053"/>
        <dbReference type="ChEBI" id="CHEBI:59338"/>
        <dbReference type="ChEBI" id="CHEBI:144842"/>
    </reaction>
    <physiologicalReaction direction="left-to-right" evidence="7">
        <dbReference type="Rhea" id="RHEA:16002"/>
    </physiologicalReaction>
</comment>
<dbReference type="PANTHER" id="PTHR11409:SF42">
    <property type="entry name" value="ADENOSINE DEAMINASE-LIKE PROTEIN"/>
    <property type="match status" value="1"/>
</dbReference>
<reference evidence="9" key="1">
    <citation type="submission" date="2020-10" db="EMBL/GenBank/DDBJ databases">
        <authorList>
            <person name="Kikuchi T."/>
        </authorList>
    </citation>
    <scope>NUCLEOTIDE SEQUENCE</scope>
    <source>
        <strain evidence="9">NKZ352</strain>
    </source>
</reference>
<organism evidence="9 10">
    <name type="scientific">Caenorhabditis auriculariae</name>
    <dbReference type="NCBI Taxonomy" id="2777116"/>
    <lineage>
        <taxon>Eukaryota</taxon>
        <taxon>Metazoa</taxon>
        <taxon>Ecdysozoa</taxon>
        <taxon>Nematoda</taxon>
        <taxon>Chromadorea</taxon>
        <taxon>Rhabditida</taxon>
        <taxon>Rhabditina</taxon>
        <taxon>Rhabditomorpha</taxon>
        <taxon>Rhabditoidea</taxon>
        <taxon>Rhabditidae</taxon>
        <taxon>Peloderinae</taxon>
        <taxon>Caenorhabditis</taxon>
    </lineage>
</organism>
<protein>
    <recommendedName>
        <fullName evidence="8">Adenosine deaminase domain-containing protein</fullName>
    </recommendedName>
</protein>
<evidence type="ECO:0000259" key="8">
    <source>
        <dbReference type="Pfam" id="PF00962"/>
    </source>
</evidence>
<dbReference type="Proteomes" id="UP000835052">
    <property type="component" value="Unassembled WGS sequence"/>
</dbReference>
<keyword evidence="4" id="KW-0378">Hydrolase</keyword>
<evidence type="ECO:0000256" key="7">
    <source>
        <dbReference type="ARBA" id="ARBA00048787"/>
    </source>
</evidence>
<dbReference type="GO" id="GO:0009117">
    <property type="term" value="P:nucleotide metabolic process"/>
    <property type="evidence" value="ECO:0007669"/>
    <property type="project" value="UniProtKB-KW"/>
</dbReference>
<dbReference type="InterPro" id="IPR006330">
    <property type="entry name" value="Ado/ade_deaminase"/>
</dbReference>
<dbReference type="Pfam" id="PF00962">
    <property type="entry name" value="A_deaminase"/>
    <property type="match status" value="2"/>
</dbReference>
<dbReference type="PANTHER" id="PTHR11409">
    <property type="entry name" value="ADENOSINE DEAMINASE"/>
    <property type="match status" value="1"/>
</dbReference>
<name>A0A8S1H9P7_9PELO</name>
<evidence type="ECO:0000256" key="4">
    <source>
        <dbReference type="ARBA" id="ARBA00022801"/>
    </source>
</evidence>
<dbReference type="AlphaFoldDB" id="A0A8S1H9P7"/>
<keyword evidence="5" id="KW-0862">Zinc</keyword>
<dbReference type="GO" id="GO:0004000">
    <property type="term" value="F:adenosine deaminase activity"/>
    <property type="evidence" value="ECO:0007669"/>
    <property type="project" value="TreeGrafter"/>
</dbReference>